<dbReference type="AlphaFoldDB" id="A0A6H0ZJZ4"/>
<accession>A0A6H0ZJZ4</accession>
<feature type="region of interest" description="Disordered" evidence="1">
    <location>
        <begin position="23"/>
        <end position="44"/>
    </location>
</feature>
<reference evidence="2 3" key="1">
    <citation type="submission" date="2020-04" db="EMBL/GenBank/DDBJ databases">
        <title>FDA dAtabase for Regulatory Grade micrObial Sequences (FDA-ARGOS): Supporting development and validation of Infectious Disease Dx tests.</title>
        <authorList>
            <person name="Sciortino C."/>
            <person name="Tallon L."/>
            <person name="Sadzewicz L."/>
            <person name="Vavikolanu K."/>
            <person name="Mehta A."/>
            <person name="Aluvathingal J."/>
            <person name="Nadendla S."/>
            <person name="Nandy P."/>
            <person name="Geyer C."/>
            <person name="Yan Y."/>
            <person name="Sichtig H."/>
        </authorList>
    </citation>
    <scope>NUCLEOTIDE SEQUENCE [LARGE SCALE GENOMIC DNA]</scope>
    <source>
        <strain evidence="2 3">FDAARGOS_633</strain>
    </source>
</reference>
<sequence length="286" mass="31339">MTSDNGHSHDEKLKRAAVAIDRLAAGETPEQIKAGPRPEYDPTPSEKVAIAEFREFPSSLPQYIKVPNLPHMLRFEHPRQEVALAVVMKALGITDQRLYTSMIAQVTNALSRGQEAEVAELNAAIALVAGIEPRDHLEAMLAFQMATVHVLSLRHARFMVSSETIEQLDLQERVVNKLMRTFTTQMEALRKHRNGGNQKVVVEHVYVGEGGQAIIGNVTHGGRGRNKTGAQSHGQEDLSVPARAAVLGHVEADKVPMPGASGTRQDGVPLPRSPRRSAKGEKERRV</sequence>
<dbReference type="Proteomes" id="UP000500870">
    <property type="component" value="Chromosome 1"/>
</dbReference>
<protein>
    <submittedName>
        <fullName evidence="2">Uncharacterized protein</fullName>
    </submittedName>
</protein>
<gene>
    <name evidence="2" type="ORF">FOB41_07460</name>
</gene>
<evidence type="ECO:0000313" key="3">
    <source>
        <dbReference type="Proteomes" id="UP000500870"/>
    </source>
</evidence>
<dbReference type="EMBL" id="CP050898">
    <property type="protein sequence ID" value="QIX20979.1"/>
    <property type="molecule type" value="Genomic_DNA"/>
</dbReference>
<name>A0A6H0ZJZ4_9HYPH</name>
<dbReference type="RefSeq" id="WP_177319137.1">
    <property type="nucleotide sequence ID" value="NZ_CP050898.1"/>
</dbReference>
<proteinExistence type="predicted"/>
<evidence type="ECO:0000313" key="2">
    <source>
        <dbReference type="EMBL" id="QIX20979.1"/>
    </source>
</evidence>
<organism evidence="2 3">
    <name type="scientific">Agrobacterium pusense</name>
    <dbReference type="NCBI Taxonomy" id="648995"/>
    <lineage>
        <taxon>Bacteria</taxon>
        <taxon>Pseudomonadati</taxon>
        <taxon>Pseudomonadota</taxon>
        <taxon>Alphaproteobacteria</taxon>
        <taxon>Hyphomicrobiales</taxon>
        <taxon>Rhizobiaceae</taxon>
        <taxon>Rhizobium/Agrobacterium group</taxon>
        <taxon>Agrobacterium</taxon>
    </lineage>
</organism>
<feature type="region of interest" description="Disordered" evidence="1">
    <location>
        <begin position="217"/>
        <end position="286"/>
    </location>
</feature>
<evidence type="ECO:0000256" key="1">
    <source>
        <dbReference type="SAM" id="MobiDB-lite"/>
    </source>
</evidence>